<feature type="non-terminal residue" evidence="1">
    <location>
        <position position="46"/>
    </location>
</feature>
<name>A0AAV4NZR1_CAEEX</name>
<proteinExistence type="predicted"/>
<comment type="caution">
    <text evidence="1">The sequence shown here is derived from an EMBL/GenBank/DDBJ whole genome shotgun (WGS) entry which is preliminary data.</text>
</comment>
<reference evidence="1 2" key="1">
    <citation type="submission" date="2021-06" db="EMBL/GenBank/DDBJ databases">
        <title>Caerostris extrusa draft genome.</title>
        <authorList>
            <person name="Kono N."/>
            <person name="Arakawa K."/>
        </authorList>
    </citation>
    <scope>NUCLEOTIDE SEQUENCE [LARGE SCALE GENOMIC DNA]</scope>
</reference>
<dbReference type="AlphaFoldDB" id="A0AAV4NZR1"/>
<gene>
    <name evidence="1" type="ORF">CEXT_433451</name>
</gene>
<protein>
    <submittedName>
        <fullName evidence="1">Uncharacterized protein</fullName>
    </submittedName>
</protein>
<dbReference type="Proteomes" id="UP001054945">
    <property type="component" value="Unassembled WGS sequence"/>
</dbReference>
<dbReference type="EMBL" id="BPLR01021407">
    <property type="protein sequence ID" value="GIX89240.1"/>
    <property type="molecule type" value="Genomic_DNA"/>
</dbReference>
<accession>A0AAV4NZR1</accession>
<evidence type="ECO:0000313" key="1">
    <source>
        <dbReference type="EMBL" id="GIX89240.1"/>
    </source>
</evidence>
<organism evidence="1 2">
    <name type="scientific">Caerostris extrusa</name>
    <name type="common">Bark spider</name>
    <name type="synonym">Caerostris bankana</name>
    <dbReference type="NCBI Taxonomy" id="172846"/>
    <lineage>
        <taxon>Eukaryota</taxon>
        <taxon>Metazoa</taxon>
        <taxon>Ecdysozoa</taxon>
        <taxon>Arthropoda</taxon>
        <taxon>Chelicerata</taxon>
        <taxon>Arachnida</taxon>
        <taxon>Araneae</taxon>
        <taxon>Araneomorphae</taxon>
        <taxon>Entelegynae</taxon>
        <taxon>Araneoidea</taxon>
        <taxon>Araneidae</taxon>
        <taxon>Caerostris</taxon>
    </lineage>
</organism>
<keyword evidence="2" id="KW-1185">Reference proteome</keyword>
<sequence length="46" mass="5344">MNGSTKIRALSMNQSEADLCNDIQIAFGCLEWNYYFPGFIELRRRA</sequence>
<evidence type="ECO:0000313" key="2">
    <source>
        <dbReference type="Proteomes" id="UP001054945"/>
    </source>
</evidence>